<accession>A0A5J9T762</accession>
<dbReference type="Gramene" id="TVU07094">
    <property type="protein sequence ID" value="TVU07094"/>
    <property type="gene ID" value="EJB05_47134"/>
</dbReference>
<evidence type="ECO:0000313" key="2">
    <source>
        <dbReference type="Proteomes" id="UP000324897"/>
    </source>
</evidence>
<dbReference type="AlphaFoldDB" id="A0A5J9T762"/>
<sequence length="101" mass="10823">MQMRSALARKRTDRGCSCSAPLHPCRSSHAAAQLPSSALDLTPPGVPRPAAPSAHAMVKEAMGKIRVQRKKGGENMEKATVRDKGKLTSISLGFDMIIKVK</sequence>
<dbReference type="OrthoDB" id="785496at2759"/>
<gene>
    <name evidence="1" type="ORF">EJB05_47134</name>
</gene>
<organism evidence="1 2">
    <name type="scientific">Eragrostis curvula</name>
    <name type="common">weeping love grass</name>
    <dbReference type="NCBI Taxonomy" id="38414"/>
    <lineage>
        <taxon>Eukaryota</taxon>
        <taxon>Viridiplantae</taxon>
        <taxon>Streptophyta</taxon>
        <taxon>Embryophyta</taxon>
        <taxon>Tracheophyta</taxon>
        <taxon>Spermatophyta</taxon>
        <taxon>Magnoliopsida</taxon>
        <taxon>Liliopsida</taxon>
        <taxon>Poales</taxon>
        <taxon>Poaceae</taxon>
        <taxon>PACMAD clade</taxon>
        <taxon>Chloridoideae</taxon>
        <taxon>Eragrostideae</taxon>
        <taxon>Eragrostidinae</taxon>
        <taxon>Eragrostis</taxon>
    </lineage>
</organism>
<protein>
    <submittedName>
        <fullName evidence="1">Uncharacterized protein</fullName>
    </submittedName>
</protein>
<keyword evidence="2" id="KW-1185">Reference proteome</keyword>
<reference evidence="1 2" key="1">
    <citation type="journal article" date="2019" name="Sci. Rep.">
        <title>A high-quality genome of Eragrostis curvula grass provides insights into Poaceae evolution and supports new strategies to enhance forage quality.</title>
        <authorList>
            <person name="Carballo J."/>
            <person name="Santos B.A.C.M."/>
            <person name="Zappacosta D."/>
            <person name="Garbus I."/>
            <person name="Selva J.P."/>
            <person name="Gallo C.A."/>
            <person name="Diaz A."/>
            <person name="Albertini E."/>
            <person name="Caccamo M."/>
            <person name="Echenique V."/>
        </authorList>
    </citation>
    <scope>NUCLEOTIDE SEQUENCE [LARGE SCALE GENOMIC DNA]</scope>
    <source>
        <strain evidence="2">cv. Victoria</strain>
        <tissue evidence="1">Leaf</tissue>
    </source>
</reference>
<proteinExistence type="predicted"/>
<comment type="caution">
    <text evidence="1">The sequence shown here is derived from an EMBL/GenBank/DDBJ whole genome shotgun (WGS) entry which is preliminary data.</text>
</comment>
<dbReference type="Proteomes" id="UP000324897">
    <property type="component" value="Unassembled WGS sequence"/>
</dbReference>
<name>A0A5J9T762_9POAL</name>
<dbReference type="EMBL" id="RWGY01000045">
    <property type="protein sequence ID" value="TVU07094.1"/>
    <property type="molecule type" value="Genomic_DNA"/>
</dbReference>
<evidence type="ECO:0000313" key="1">
    <source>
        <dbReference type="EMBL" id="TVU07094.1"/>
    </source>
</evidence>